<accession>A0A2S8FID0</accession>
<dbReference type="AlphaFoldDB" id="A0A2S8FID0"/>
<protein>
    <submittedName>
        <fullName evidence="1">Uncharacterized protein</fullName>
    </submittedName>
</protein>
<name>A0A2S8FID0_9BACT</name>
<organism evidence="1 2">
    <name type="scientific">Blastopirellula marina</name>
    <dbReference type="NCBI Taxonomy" id="124"/>
    <lineage>
        <taxon>Bacteria</taxon>
        <taxon>Pseudomonadati</taxon>
        <taxon>Planctomycetota</taxon>
        <taxon>Planctomycetia</taxon>
        <taxon>Pirellulales</taxon>
        <taxon>Pirellulaceae</taxon>
        <taxon>Blastopirellula</taxon>
    </lineage>
</organism>
<dbReference type="RefSeq" id="WP_105330931.1">
    <property type="nucleotide sequence ID" value="NZ_PUHY01000012.1"/>
</dbReference>
<dbReference type="Proteomes" id="UP000238322">
    <property type="component" value="Unassembled WGS sequence"/>
</dbReference>
<sequence length="286" mass="32321">MHAREHVQIAAYMAVFAPNYLRQKAAHSPSALESFWIASKCRLDRWGIRLKTHATLLETGSATDLPRFWNAARPVIEEILVSDILTRVWISTCVAYDRIHRKVAAEPIARSVFLGHMEARNRALNLLLHGRGLEATMMVPLNRLRRRTERWTDMLLGYIAAETDVNSFGYDQSRVREFGSDIRGERSSMEGSATWTMLLESAVDAFGNQLVNEPANSDLNRDIAGAVMSCFGADLFDQTSLINPMWEARIANLADDAELLVEQLLTVNEPIVKRPQRDMPRISPMI</sequence>
<reference evidence="1 2" key="1">
    <citation type="submission" date="2018-02" db="EMBL/GenBank/DDBJ databases">
        <title>Comparative genomes isolates from brazilian mangrove.</title>
        <authorList>
            <person name="Araujo J.E."/>
            <person name="Taketani R.G."/>
            <person name="Silva M.C.P."/>
            <person name="Loureco M.V."/>
            <person name="Andreote F.D."/>
        </authorList>
    </citation>
    <scope>NUCLEOTIDE SEQUENCE [LARGE SCALE GENOMIC DNA]</scope>
    <source>
        <strain evidence="1 2">Hex-1 MGV</strain>
    </source>
</reference>
<evidence type="ECO:0000313" key="1">
    <source>
        <dbReference type="EMBL" id="PQO31918.1"/>
    </source>
</evidence>
<gene>
    <name evidence="1" type="ORF">C5Y83_16815</name>
</gene>
<evidence type="ECO:0000313" key="2">
    <source>
        <dbReference type="Proteomes" id="UP000238322"/>
    </source>
</evidence>
<proteinExistence type="predicted"/>
<dbReference type="EMBL" id="PUHY01000012">
    <property type="protein sequence ID" value="PQO31918.1"/>
    <property type="molecule type" value="Genomic_DNA"/>
</dbReference>
<comment type="caution">
    <text evidence="1">The sequence shown here is derived from an EMBL/GenBank/DDBJ whole genome shotgun (WGS) entry which is preliminary data.</text>
</comment>
<dbReference type="OrthoDB" id="290892at2"/>